<dbReference type="AlphaFoldDB" id="A0A934TQ24"/>
<dbReference type="Proteomes" id="UP000630528">
    <property type="component" value="Unassembled WGS sequence"/>
</dbReference>
<feature type="coiled-coil region" evidence="1">
    <location>
        <begin position="38"/>
        <end position="65"/>
    </location>
</feature>
<evidence type="ECO:0000256" key="1">
    <source>
        <dbReference type="SAM" id="Coils"/>
    </source>
</evidence>
<feature type="signal peptide" evidence="2">
    <location>
        <begin position="1"/>
        <end position="21"/>
    </location>
</feature>
<reference evidence="3" key="1">
    <citation type="journal article" date="2012" name="J. Microbiol. Biotechnol.">
        <title>Ramlibacter ginsenosidimutans sp. nov., with ginsenoside-converting activity.</title>
        <authorList>
            <person name="Wang L."/>
            <person name="An D.S."/>
            <person name="Kim S.G."/>
            <person name="Jin F.X."/>
            <person name="Kim S.C."/>
            <person name="Lee S.T."/>
            <person name="Im W.T."/>
        </authorList>
    </citation>
    <scope>NUCLEOTIDE SEQUENCE</scope>
    <source>
        <strain evidence="3">KACC 17527</strain>
    </source>
</reference>
<dbReference type="EMBL" id="JAEPWM010000001">
    <property type="protein sequence ID" value="MBK6005442.1"/>
    <property type="molecule type" value="Genomic_DNA"/>
</dbReference>
<keyword evidence="4" id="KW-1185">Reference proteome</keyword>
<keyword evidence="1" id="KW-0175">Coiled coil</keyword>
<dbReference type="SUPFAM" id="SSF56935">
    <property type="entry name" value="Porins"/>
    <property type="match status" value="1"/>
</dbReference>
<proteinExistence type="predicted"/>
<accession>A0A934TQ24</accession>
<feature type="chain" id="PRO_5037066642" description="TonB-dependent receptor" evidence="2">
    <location>
        <begin position="22"/>
        <end position="484"/>
    </location>
</feature>
<dbReference type="Gene3D" id="2.40.160.10">
    <property type="entry name" value="Porin"/>
    <property type="match status" value="1"/>
</dbReference>
<comment type="caution">
    <text evidence="3">The sequence shown here is derived from an EMBL/GenBank/DDBJ whole genome shotgun (WGS) entry which is preliminary data.</text>
</comment>
<evidence type="ECO:0000313" key="4">
    <source>
        <dbReference type="Proteomes" id="UP000630528"/>
    </source>
</evidence>
<reference evidence="3" key="2">
    <citation type="submission" date="2021-01" db="EMBL/GenBank/DDBJ databases">
        <authorList>
            <person name="Kang M."/>
        </authorList>
    </citation>
    <scope>NUCLEOTIDE SEQUENCE</scope>
    <source>
        <strain evidence="3">KACC 17527</strain>
    </source>
</reference>
<protein>
    <recommendedName>
        <fullName evidence="5">TonB-dependent receptor</fullName>
    </recommendedName>
</protein>
<keyword evidence="2" id="KW-0732">Signal</keyword>
<sequence>MDHVVRRAGWILCLAAGSAVAQTASPPTHPNPDTQALRREIAAMRAEYEARIQALEKRVQAAEAAAAASPPNATAAAPAATAPAATTATAAPTGGGSAAGGGFQPALSLILSGAYYNSSQDPATYRIRGFSLPPDAAIGPGVRGFSLAESELGLAANIDPWFRGAANLSFAPDNTVSVEEAYVETTSLGHGLNLRAGRFFSNIGYLNPQHAHAWDFADAPLAYQAMLGTQFDDDGVRLTWLAPTEQFIELSAEAGRGRSYPGSDTSHNAPGMYTLAAHNAPGMYTLAAHTGGDIGDSSSWRAGLSYLHAHAGDQELLAFDPAGKEIRNRFAGSTGVWIADAVWKWAPNGNATRTNFKLQGEYLQSRRDGSMVVDTAGAASPGDYRATQSGWYLQGVYQFMPHWRFGLRTERLSPGTPDYGSNSGLVAQDSGSPSKNTLMLDWSPSEFSRWRFQLAQDRARAGAADTQWLIQYQMSLGAHGAHSY</sequence>
<gene>
    <name evidence="3" type="ORF">JJB11_05010</name>
</gene>
<evidence type="ECO:0000256" key="2">
    <source>
        <dbReference type="SAM" id="SignalP"/>
    </source>
</evidence>
<evidence type="ECO:0008006" key="5">
    <source>
        <dbReference type="Google" id="ProtNLM"/>
    </source>
</evidence>
<evidence type="ECO:0000313" key="3">
    <source>
        <dbReference type="EMBL" id="MBK6005442.1"/>
    </source>
</evidence>
<name>A0A934TQ24_9BURK</name>
<dbReference type="InterPro" id="IPR023614">
    <property type="entry name" value="Porin_dom_sf"/>
</dbReference>
<organism evidence="3 4">
    <name type="scientific">Ramlibacter ginsenosidimutans</name>
    <dbReference type="NCBI Taxonomy" id="502333"/>
    <lineage>
        <taxon>Bacteria</taxon>
        <taxon>Pseudomonadati</taxon>
        <taxon>Pseudomonadota</taxon>
        <taxon>Betaproteobacteria</taxon>
        <taxon>Burkholderiales</taxon>
        <taxon>Comamonadaceae</taxon>
        <taxon>Ramlibacter</taxon>
    </lineage>
</organism>
<dbReference type="RefSeq" id="WP_201166778.1">
    <property type="nucleotide sequence ID" value="NZ_JAEPWM010000001.1"/>
</dbReference>